<feature type="transmembrane region" description="Helical" evidence="1">
    <location>
        <begin position="65"/>
        <end position="84"/>
    </location>
</feature>
<protein>
    <recommendedName>
        <fullName evidence="4">Transmembrane protein</fullName>
    </recommendedName>
</protein>
<dbReference type="EMBL" id="JPKZ01003185">
    <property type="protein sequence ID" value="KHN72897.1"/>
    <property type="molecule type" value="Genomic_DNA"/>
</dbReference>
<evidence type="ECO:0008006" key="4">
    <source>
        <dbReference type="Google" id="ProtNLM"/>
    </source>
</evidence>
<reference evidence="2 3" key="1">
    <citation type="submission" date="2014-11" db="EMBL/GenBank/DDBJ databases">
        <title>Genetic blueprint of the zoonotic pathogen Toxocara canis.</title>
        <authorList>
            <person name="Zhu X.-Q."/>
            <person name="Korhonen P.K."/>
            <person name="Cai H."/>
            <person name="Young N.D."/>
            <person name="Nejsum P."/>
            <person name="von Samson-Himmelstjerna G."/>
            <person name="Boag P.R."/>
            <person name="Tan P."/>
            <person name="Li Q."/>
            <person name="Min J."/>
            <person name="Yang Y."/>
            <person name="Wang X."/>
            <person name="Fang X."/>
            <person name="Hall R.S."/>
            <person name="Hofmann A."/>
            <person name="Sternberg P.W."/>
            <person name="Jex A.R."/>
            <person name="Gasser R.B."/>
        </authorList>
    </citation>
    <scope>NUCLEOTIDE SEQUENCE [LARGE SCALE GENOMIC DNA]</scope>
    <source>
        <strain evidence="2">PN_DK_2014</strain>
    </source>
</reference>
<accession>A0A0B2UUZ9</accession>
<feature type="transmembrane region" description="Helical" evidence="1">
    <location>
        <begin position="20"/>
        <end position="45"/>
    </location>
</feature>
<name>A0A0B2UUZ9_TOXCA</name>
<keyword evidence="1" id="KW-0472">Membrane</keyword>
<evidence type="ECO:0000256" key="1">
    <source>
        <dbReference type="SAM" id="Phobius"/>
    </source>
</evidence>
<evidence type="ECO:0000313" key="2">
    <source>
        <dbReference type="EMBL" id="KHN72897.1"/>
    </source>
</evidence>
<sequence>MDVVKRFGLFDIDIAWSWTPYLIMFDAVSLLLSVPNITSFILIFFCDDCSSLAEYFVISGMRNGIALLLVGTTVFATLSLRTIIIGISTLVALPAYRNAMINFLLYIVQRKKSSHQRRDTTTAINTNTDMTVARRRNGHPQ</sequence>
<evidence type="ECO:0000313" key="3">
    <source>
        <dbReference type="Proteomes" id="UP000031036"/>
    </source>
</evidence>
<keyword evidence="1" id="KW-1133">Transmembrane helix</keyword>
<comment type="caution">
    <text evidence="2">The sequence shown here is derived from an EMBL/GenBank/DDBJ whole genome shotgun (WGS) entry which is preliminary data.</text>
</comment>
<dbReference type="AlphaFoldDB" id="A0A0B2UUZ9"/>
<proteinExistence type="predicted"/>
<dbReference type="Proteomes" id="UP000031036">
    <property type="component" value="Unassembled WGS sequence"/>
</dbReference>
<keyword evidence="3" id="KW-1185">Reference proteome</keyword>
<organism evidence="2 3">
    <name type="scientific">Toxocara canis</name>
    <name type="common">Canine roundworm</name>
    <dbReference type="NCBI Taxonomy" id="6265"/>
    <lineage>
        <taxon>Eukaryota</taxon>
        <taxon>Metazoa</taxon>
        <taxon>Ecdysozoa</taxon>
        <taxon>Nematoda</taxon>
        <taxon>Chromadorea</taxon>
        <taxon>Rhabditida</taxon>
        <taxon>Spirurina</taxon>
        <taxon>Ascaridomorpha</taxon>
        <taxon>Ascaridoidea</taxon>
        <taxon>Toxocaridae</taxon>
        <taxon>Toxocara</taxon>
    </lineage>
</organism>
<keyword evidence="1" id="KW-0812">Transmembrane</keyword>
<feature type="transmembrane region" description="Helical" evidence="1">
    <location>
        <begin position="90"/>
        <end position="108"/>
    </location>
</feature>
<gene>
    <name evidence="2" type="ORF">Tcan_07703</name>
</gene>